<dbReference type="STRING" id="305507.SAMN04489724_1938"/>
<accession>A0A1I7AG36</accession>
<gene>
    <name evidence="3" type="ORF">SAMN04489724_1938</name>
</gene>
<proteinExistence type="inferred from homology"/>
<comment type="similarity">
    <text evidence="1">Belongs to the RelE toxin family.</text>
</comment>
<keyword evidence="4" id="KW-1185">Reference proteome</keyword>
<dbReference type="SUPFAM" id="SSF143011">
    <property type="entry name" value="RelE-like"/>
    <property type="match status" value="1"/>
</dbReference>
<dbReference type="InterPro" id="IPR007712">
    <property type="entry name" value="RelE/ParE_toxin"/>
</dbReference>
<dbReference type="PANTHER" id="PTHR35601:SF1">
    <property type="entry name" value="TOXIN RELE"/>
    <property type="match status" value="1"/>
</dbReference>
<organism evidence="3 4">
    <name type="scientific">Algoriphagus locisalis</name>
    <dbReference type="NCBI Taxonomy" id="305507"/>
    <lineage>
        <taxon>Bacteria</taxon>
        <taxon>Pseudomonadati</taxon>
        <taxon>Bacteroidota</taxon>
        <taxon>Cytophagia</taxon>
        <taxon>Cytophagales</taxon>
        <taxon>Cyclobacteriaceae</taxon>
        <taxon>Algoriphagus</taxon>
    </lineage>
</organism>
<evidence type="ECO:0000313" key="4">
    <source>
        <dbReference type="Proteomes" id="UP000199673"/>
    </source>
</evidence>
<dbReference type="Proteomes" id="UP000199673">
    <property type="component" value="Unassembled WGS sequence"/>
</dbReference>
<reference evidence="4" key="1">
    <citation type="submission" date="2016-10" db="EMBL/GenBank/DDBJ databases">
        <authorList>
            <person name="Varghese N."/>
            <person name="Submissions S."/>
        </authorList>
    </citation>
    <scope>NUCLEOTIDE SEQUENCE [LARGE SCALE GENOMIC DNA]</scope>
    <source>
        <strain evidence="4">DSM 23445</strain>
    </source>
</reference>
<keyword evidence="2" id="KW-1277">Toxin-antitoxin system</keyword>
<protein>
    <submittedName>
        <fullName evidence="3">mRNA interferase RelE/StbE</fullName>
    </submittedName>
</protein>
<dbReference type="InterPro" id="IPR035093">
    <property type="entry name" value="RelE/ParE_toxin_dom_sf"/>
</dbReference>
<evidence type="ECO:0000256" key="1">
    <source>
        <dbReference type="ARBA" id="ARBA00006226"/>
    </source>
</evidence>
<dbReference type="Pfam" id="PF05016">
    <property type="entry name" value="ParE_toxin"/>
    <property type="match status" value="1"/>
</dbReference>
<sequence>MSKYKVLLTSKAQKQLDKLSNNVANPILKAIISLADNPRPSGYKKLKGRPAFRIRIQNFRVIYEIKDKVLLVGVIAIGHTKDIYK</sequence>
<name>A0A1I7AG36_9BACT</name>
<dbReference type="PANTHER" id="PTHR35601">
    <property type="entry name" value="TOXIN RELE"/>
    <property type="match status" value="1"/>
</dbReference>
<dbReference type="AlphaFoldDB" id="A0A1I7AG36"/>
<evidence type="ECO:0000313" key="3">
    <source>
        <dbReference type="EMBL" id="SFT73845.1"/>
    </source>
</evidence>
<dbReference type="EMBL" id="FPBF01000002">
    <property type="protein sequence ID" value="SFT73845.1"/>
    <property type="molecule type" value="Genomic_DNA"/>
</dbReference>
<dbReference type="OrthoDB" id="9805098at2"/>
<evidence type="ECO:0000256" key="2">
    <source>
        <dbReference type="ARBA" id="ARBA00022649"/>
    </source>
</evidence>
<dbReference type="Gene3D" id="3.30.2310.20">
    <property type="entry name" value="RelE-like"/>
    <property type="match status" value="1"/>
</dbReference>
<dbReference type="RefSeq" id="WP_091692453.1">
    <property type="nucleotide sequence ID" value="NZ_FPBF01000002.1"/>
</dbReference>